<keyword evidence="1" id="KW-0472">Membrane</keyword>
<name>A0A6J5N9A6_9CAUD</name>
<feature type="transmembrane region" description="Helical" evidence="1">
    <location>
        <begin position="14"/>
        <end position="30"/>
    </location>
</feature>
<evidence type="ECO:0000313" key="3">
    <source>
        <dbReference type="EMBL" id="CAB4155483.1"/>
    </source>
</evidence>
<gene>
    <name evidence="2" type="ORF">UFOVP467_30</name>
    <name evidence="3" type="ORF">UFOVP657_4</name>
</gene>
<organism evidence="3">
    <name type="scientific">uncultured Caudovirales phage</name>
    <dbReference type="NCBI Taxonomy" id="2100421"/>
    <lineage>
        <taxon>Viruses</taxon>
        <taxon>Duplodnaviria</taxon>
        <taxon>Heunggongvirae</taxon>
        <taxon>Uroviricota</taxon>
        <taxon>Caudoviricetes</taxon>
        <taxon>Peduoviridae</taxon>
        <taxon>Maltschvirus</taxon>
        <taxon>Maltschvirus maltsch</taxon>
    </lineage>
</organism>
<evidence type="ECO:0000313" key="2">
    <source>
        <dbReference type="EMBL" id="CAB4144970.1"/>
    </source>
</evidence>
<accession>A0A6J5N9A6</accession>
<proteinExistence type="predicted"/>
<sequence>MVPMGPSWMYVKDIVAGVIVMAVCIGFVAMQSRIQAAEFRAHVAEELLEKSQDRLVNQEVAN</sequence>
<keyword evidence="1" id="KW-1133">Transmembrane helix</keyword>
<dbReference type="EMBL" id="LR796634">
    <property type="protein sequence ID" value="CAB4155483.1"/>
    <property type="molecule type" value="Genomic_DNA"/>
</dbReference>
<keyword evidence="1" id="KW-0812">Transmembrane</keyword>
<protein>
    <submittedName>
        <fullName evidence="3">Uncharacterized protein</fullName>
    </submittedName>
</protein>
<reference evidence="3" key="1">
    <citation type="submission" date="2020-04" db="EMBL/GenBank/DDBJ databases">
        <authorList>
            <person name="Chiriac C."/>
            <person name="Salcher M."/>
            <person name="Ghai R."/>
            <person name="Kavagutti S V."/>
        </authorList>
    </citation>
    <scope>NUCLEOTIDE SEQUENCE</scope>
</reference>
<dbReference type="EMBL" id="LR796441">
    <property type="protein sequence ID" value="CAB4144970.1"/>
    <property type="molecule type" value="Genomic_DNA"/>
</dbReference>
<evidence type="ECO:0000256" key="1">
    <source>
        <dbReference type="SAM" id="Phobius"/>
    </source>
</evidence>